<dbReference type="RefSeq" id="WP_192599204.1">
    <property type="nucleotide sequence ID" value="NZ_JADBEL010000014.1"/>
</dbReference>
<evidence type="ECO:0000313" key="1">
    <source>
        <dbReference type="EMBL" id="MBE1555485.1"/>
    </source>
</evidence>
<dbReference type="Proteomes" id="UP000658225">
    <property type="component" value="Unassembled WGS sequence"/>
</dbReference>
<comment type="caution">
    <text evidence="1">The sequence shown here is derived from an EMBL/GenBank/DDBJ whole genome shotgun (WGS) entry which is preliminary data.</text>
</comment>
<sequence>MEILLVQPYEDYAYNYQELYDKVKEIIQMKEVDLVVFPEAFIPVENDDAGWTTIEYIADFLDKPVLLGFSMADGSERAYYLNWEPKEGETEEKSFIKHSTADTTIFDYELTNEEIKIIYQPILLNGQRIQVYVCHDMFFPLITERLEQEGLDILINLTGGNVKMSKWCNLLKGRSIELQAPVFCTMGNRINMKQPSDRISYYKGKKVKPTYTLGVGEKEHAFSIFSLGTTQQFIQEDEPYYSDKLYHQFTVGINENADCVINLEDLTVSTDLKETNQYEYSYRLLKGNENVHVHIANYEDLLDRTYLYRQPRNQGDHQIIVYLSEEEIDKEVAIALLKLRVIESRVAAVVASPSLLIGAKTNRYKDVQLFKSINNQIAFDLQHMYGIDSIYQKAESSTLGIPLKYKVKYEALVEL</sequence>
<evidence type="ECO:0000313" key="2">
    <source>
        <dbReference type="Proteomes" id="UP000658225"/>
    </source>
</evidence>
<name>A0A927MIW2_9BACL</name>
<dbReference type="EMBL" id="JADBEL010000014">
    <property type="protein sequence ID" value="MBE1555485.1"/>
    <property type="molecule type" value="Genomic_DNA"/>
</dbReference>
<dbReference type="SUPFAM" id="SSF56317">
    <property type="entry name" value="Carbon-nitrogen hydrolase"/>
    <property type="match status" value="1"/>
</dbReference>
<proteinExistence type="predicted"/>
<organism evidence="1 2">
    <name type="scientific">Sporosarcina limicola</name>
    <dbReference type="NCBI Taxonomy" id="34101"/>
    <lineage>
        <taxon>Bacteria</taxon>
        <taxon>Bacillati</taxon>
        <taxon>Bacillota</taxon>
        <taxon>Bacilli</taxon>
        <taxon>Bacillales</taxon>
        <taxon>Caryophanaceae</taxon>
        <taxon>Sporosarcina</taxon>
    </lineage>
</organism>
<accession>A0A927MIW2</accession>
<reference evidence="1" key="1">
    <citation type="submission" date="2020-10" db="EMBL/GenBank/DDBJ databases">
        <title>Genomic Encyclopedia of Type Strains, Phase IV (KMG-IV): sequencing the most valuable type-strain genomes for metagenomic binning, comparative biology and taxonomic classification.</title>
        <authorList>
            <person name="Goeker M."/>
        </authorList>
    </citation>
    <scope>NUCLEOTIDE SEQUENCE</scope>
    <source>
        <strain evidence="1">DSM 13886</strain>
    </source>
</reference>
<protein>
    <recommendedName>
        <fullName evidence="3">CN hydrolase domain-containing protein</fullName>
    </recommendedName>
</protein>
<dbReference type="InterPro" id="IPR036526">
    <property type="entry name" value="C-N_Hydrolase_sf"/>
</dbReference>
<dbReference type="Gene3D" id="3.60.110.10">
    <property type="entry name" value="Carbon-nitrogen hydrolase"/>
    <property type="match status" value="1"/>
</dbReference>
<dbReference type="AlphaFoldDB" id="A0A927MIW2"/>
<evidence type="ECO:0008006" key="3">
    <source>
        <dbReference type="Google" id="ProtNLM"/>
    </source>
</evidence>
<gene>
    <name evidence="1" type="ORF">H4683_002605</name>
</gene>
<keyword evidence="2" id="KW-1185">Reference proteome</keyword>